<comment type="caution">
    <text evidence="6">The sequence shown here is derived from an EMBL/GenBank/DDBJ whole genome shotgun (WGS) entry which is preliminary data.</text>
</comment>
<dbReference type="Proteomes" id="UP000285456">
    <property type="component" value="Unassembled WGS sequence"/>
</dbReference>
<dbReference type="InterPro" id="IPR001347">
    <property type="entry name" value="SIS_dom"/>
</dbReference>
<proteinExistence type="predicted"/>
<feature type="domain" description="HTH rpiR-type" evidence="4">
    <location>
        <begin position="6"/>
        <end position="82"/>
    </location>
</feature>
<organism evidence="6 7">
    <name type="scientific">Oceanobacillus profundus</name>
    <dbReference type="NCBI Taxonomy" id="372463"/>
    <lineage>
        <taxon>Bacteria</taxon>
        <taxon>Bacillati</taxon>
        <taxon>Bacillota</taxon>
        <taxon>Bacilli</taxon>
        <taxon>Bacillales</taxon>
        <taxon>Bacillaceae</taxon>
        <taxon>Oceanobacillus</taxon>
    </lineage>
</organism>
<gene>
    <name evidence="6" type="ORF">D1B32_19820</name>
</gene>
<evidence type="ECO:0000256" key="1">
    <source>
        <dbReference type="ARBA" id="ARBA00023015"/>
    </source>
</evidence>
<dbReference type="PROSITE" id="PS51071">
    <property type="entry name" value="HTH_RPIR"/>
    <property type="match status" value="1"/>
</dbReference>
<keyword evidence="1" id="KW-0805">Transcription regulation</keyword>
<dbReference type="PANTHER" id="PTHR30514:SF10">
    <property type="entry name" value="MURR_RPIR FAMILY TRANSCRIPTIONAL REGULATOR"/>
    <property type="match status" value="1"/>
</dbReference>
<evidence type="ECO:0000256" key="2">
    <source>
        <dbReference type="ARBA" id="ARBA00023125"/>
    </source>
</evidence>
<dbReference type="GO" id="GO:1901135">
    <property type="term" value="P:carbohydrate derivative metabolic process"/>
    <property type="evidence" value="ECO:0007669"/>
    <property type="project" value="InterPro"/>
</dbReference>
<keyword evidence="7" id="KW-1185">Reference proteome</keyword>
<dbReference type="InterPro" id="IPR000281">
    <property type="entry name" value="HTH_RpiR"/>
</dbReference>
<sequence>MLNNNQHCLVSIRNNYGHFSDKERLIADFILKYPDKVIHYTINQISEKLSIADSTVFRFCKRIGFKGFQSMKIALAAEVVAPIDNINEKIEEKDSVGVISEKIFRSNIKTIEDTLQIQDENLIIKAVNAIMKADRVHFFGSGGSAIVALDAYHKFIRSGINANADLDSHLQIMSASQMKDKDLAVLISLSGSTKDLLDISQVLKNNKVPILAITNFAKSYLAERADIALYTVADETDFRLEVLSSRIAQLSIIDALYTNVMILRKELGRCALQKMRESVSLKHL</sequence>
<keyword evidence="2" id="KW-0238">DNA-binding</keyword>
<accession>A0A417YBD4</accession>
<keyword evidence="3" id="KW-0804">Transcription</keyword>
<dbReference type="InterPro" id="IPR036388">
    <property type="entry name" value="WH-like_DNA-bd_sf"/>
</dbReference>
<dbReference type="GO" id="GO:0097367">
    <property type="term" value="F:carbohydrate derivative binding"/>
    <property type="evidence" value="ECO:0007669"/>
    <property type="project" value="InterPro"/>
</dbReference>
<name>A0A417YBD4_9BACI</name>
<dbReference type="Gene3D" id="1.10.10.10">
    <property type="entry name" value="Winged helix-like DNA-binding domain superfamily/Winged helix DNA-binding domain"/>
    <property type="match status" value="1"/>
</dbReference>
<dbReference type="Pfam" id="PF01380">
    <property type="entry name" value="SIS"/>
    <property type="match status" value="1"/>
</dbReference>
<evidence type="ECO:0000259" key="5">
    <source>
        <dbReference type="PROSITE" id="PS51464"/>
    </source>
</evidence>
<dbReference type="AlphaFoldDB" id="A0A417YBD4"/>
<dbReference type="PANTHER" id="PTHR30514">
    <property type="entry name" value="GLUCOKINASE"/>
    <property type="match status" value="1"/>
</dbReference>
<dbReference type="GO" id="GO:0003700">
    <property type="term" value="F:DNA-binding transcription factor activity"/>
    <property type="evidence" value="ECO:0007669"/>
    <property type="project" value="InterPro"/>
</dbReference>
<dbReference type="GO" id="GO:0003677">
    <property type="term" value="F:DNA binding"/>
    <property type="evidence" value="ECO:0007669"/>
    <property type="project" value="UniProtKB-KW"/>
</dbReference>
<dbReference type="SUPFAM" id="SSF46689">
    <property type="entry name" value="Homeodomain-like"/>
    <property type="match status" value="1"/>
</dbReference>
<protein>
    <submittedName>
        <fullName evidence="6">MurR/RpiR family transcriptional regulator</fullName>
    </submittedName>
</protein>
<dbReference type="CDD" id="cd05013">
    <property type="entry name" value="SIS_RpiR"/>
    <property type="match status" value="1"/>
</dbReference>
<dbReference type="Pfam" id="PF01418">
    <property type="entry name" value="HTH_6"/>
    <property type="match status" value="1"/>
</dbReference>
<dbReference type="PROSITE" id="PS51464">
    <property type="entry name" value="SIS"/>
    <property type="match status" value="1"/>
</dbReference>
<dbReference type="InterPro" id="IPR009057">
    <property type="entry name" value="Homeodomain-like_sf"/>
</dbReference>
<dbReference type="OrthoDB" id="3684496at2"/>
<evidence type="ECO:0000313" key="6">
    <source>
        <dbReference type="EMBL" id="RHW29905.1"/>
    </source>
</evidence>
<evidence type="ECO:0000259" key="4">
    <source>
        <dbReference type="PROSITE" id="PS51071"/>
    </source>
</evidence>
<dbReference type="InterPro" id="IPR035472">
    <property type="entry name" value="RpiR-like_SIS"/>
</dbReference>
<feature type="domain" description="SIS" evidence="5">
    <location>
        <begin position="126"/>
        <end position="266"/>
    </location>
</feature>
<dbReference type="InterPro" id="IPR047640">
    <property type="entry name" value="RpiR-like"/>
</dbReference>
<evidence type="ECO:0000256" key="3">
    <source>
        <dbReference type="ARBA" id="ARBA00023163"/>
    </source>
</evidence>
<dbReference type="EMBL" id="QWEH01000018">
    <property type="protein sequence ID" value="RHW29905.1"/>
    <property type="molecule type" value="Genomic_DNA"/>
</dbReference>
<evidence type="ECO:0000313" key="7">
    <source>
        <dbReference type="Proteomes" id="UP000285456"/>
    </source>
</evidence>
<dbReference type="SUPFAM" id="SSF53697">
    <property type="entry name" value="SIS domain"/>
    <property type="match status" value="1"/>
</dbReference>
<dbReference type="InterPro" id="IPR046348">
    <property type="entry name" value="SIS_dom_sf"/>
</dbReference>
<reference evidence="6 7" key="1">
    <citation type="journal article" date="2007" name="Int. J. Syst. Evol. Microbiol.">
        <title>Oceanobacillus profundus sp. nov., isolated from a deep-sea sediment core.</title>
        <authorList>
            <person name="Kim Y.G."/>
            <person name="Choi D.H."/>
            <person name="Hyun S."/>
            <person name="Cho B.C."/>
        </authorList>
    </citation>
    <scope>NUCLEOTIDE SEQUENCE [LARGE SCALE GENOMIC DNA]</scope>
    <source>
        <strain evidence="6 7">DSM 18246</strain>
    </source>
</reference>
<dbReference type="RefSeq" id="WP_095313840.1">
    <property type="nucleotide sequence ID" value="NZ_JBHTNL010000012.1"/>
</dbReference>
<dbReference type="Gene3D" id="3.40.50.10490">
    <property type="entry name" value="Glucose-6-phosphate isomerase like protein, domain 1"/>
    <property type="match status" value="1"/>
</dbReference>